<keyword evidence="6" id="KW-1185">Reference proteome</keyword>
<comment type="subcellular location">
    <subcellularLocation>
        <location evidence="1">Secreted</location>
    </subcellularLocation>
</comment>
<dbReference type="PANTHER" id="PTHR22923:SF116">
    <property type="entry name" value="C1Q DOMAIN-CONTAINING PROTEIN"/>
    <property type="match status" value="1"/>
</dbReference>
<evidence type="ECO:0000259" key="4">
    <source>
        <dbReference type="SMART" id="SM00110"/>
    </source>
</evidence>
<dbReference type="Gene3D" id="2.60.120.40">
    <property type="match status" value="1"/>
</dbReference>
<dbReference type="InterPro" id="IPR050822">
    <property type="entry name" value="Cerebellin_Synaptic_Org"/>
</dbReference>
<dbReference type="EMBL" id="CP111014">
    <property type="protein sequence ID" value="WAR00460.1"/>
    <property type="molecule type" value="Genomic_DNA"/>
</dbReference>
<dbReference type="SMART" id="SM00110">
    <property type="entry name" value="C1Q"/>
    <property type="match status" value="1"/>
</dbReference>
<protein>
    <submittedName>
        <fullName evidence="5">C1QL4-like protein</fullName>
    </submittedName>
</protein>
<keyword evidence="2" id="KW-0964">Secreted</keyword>
<accession>A0ABY7DV01</accession>
<dbReference type="Proteomes" id="UP001164746">
    <property type="component" value="Chromosome 3"/>
</dbReference>
<evidence type="ECO:0000256" key="1">
    <source>
        <dbReference type="ARBA" id="ARBA00004613"/>
    </source>
</evidence>
<dbReference type="PANTHER" id="PTHR22923">
    <property type="entry name" value="CEREBELLIN-RELATED"/>
    <property type="match status" value="1"/>
</dbReference>
<reference evidence="5" key="1">
    <citation type="submission" date="2022-11" db="EMBL/GenBank/DDBJ databases">
        <title>Centuries of genome instability and evolution in soft-shell clam transmissible cancer (bioRxiv).</title>
        <authorList>
            <person name="Hart S.F.M."/>
            <person name="Yonemitsu M.A."/>
            <person name="Giersch R.M."/>
            <person name="Beal B.F."/>
            <person name="Arriagada G."/>
            <person name="Davis B.W."/>
            <person name="Ostrander E.A."/>
            <person name="Goff S.P."/>
            <person name="Metzger M.J."/>
        </authorList>
    </citation>
    <scope>NUCLEOTIDE SEQUENCE</scope>
    <source>
        <strain evidence="5">MELC-2E11</strain>
        <tissue evidence="5">Siphon/mantle</tissue>
    </source>
</reference>
<evidence type="ECO:0000256" key="3">
    <source>
        <dbReference type="ARBA" id="ARBA00022729"/>
    </source>
</evidence>
<gene>
    <name evidence="5" type="ORF">MAR_024832</name>
</gene>
<proteinExistence type="predicted"/>
<organism evidence="5 6">
    <name type="scientific">Mya arenaria</name>
    <name type="common">Soft-shell clam</name>
    <dbReference type="NCBI Taxonomy" id="6604"/>
    <lineage>
        <taxon>Eukaryota</taxon>
        <taxon>Metazoa</taxon>
        <taxon>Spiralia</taxon>
        <taxon>Lophotrochozoa</taxon>
        <taxon>Mollusca</taxon>
        <taxon>Bivalvia</taxon>
        <taxon>Autobranchia</taxon>
        <taxon>Heteroconchia</taxon>
        <taxon>Euheterodonta</taxon>
        <taxon>Imparidentia</taxon>
        <taxon>Neoheterodontei</taxon>
        <taxon>Myida</taxon>
        <taxon>Myoidea</taxon>
        <taxon>Myidae</taxon>
        <taxon>Mya</taxon>
    </lineage>
</organism>
<dbReference type="Pfam" id="PF00386">
    <property type="entry name" value="C1q"/>
    <property type="match status" value="1"/>
</dbReference>
<evidence type="ECO:0000313" key="6">
    <source>
        <dbReference type="Proteomes" id="UP001164746"/>
    </source>
</evidence>
<feature type="domain" description="C1q" evidence="4">
    <location>
        <begin position="2"/>
        <end position="107"/>
    </location>
</feature>
<dbReference type="InterPro" id="IPR001073">
    <property type="entry name" value="C1q_dom"/>
</dbReference>
<name>A0ABY7DV01_MYAAR</name>
<evidence type="ECO:0000313" key="5">
    <source>
        <dbReference type="EMBL" id="WAR00460.1"/>
    </source>
</evidence>
<dbReference type="SUPFAM" id="SSF49842">
    <property type="entry name" value="TNF-like"/>
    <property type="match status" value="1"/>
</dbReference>
<sequence length="107" mass="11557">MIEQETYVQVITNEGSGYNVHSGVFTCPQAGIEAMRGITAQLVVNGTPKIHGVADPFHDHQDLQGGNTVVLRLQQGDVVEIEEQYGNHVEGYGTLGLTSFTGVLLYP</sequence>
<evidence type="ECO:0000256" key="2">
    <source>
        <dbReference type="ARBA" id="ARBA00022525"/>
    </source>
</evidence>
<dbReference type="InterPro" id="IPR008983">
    <property type="entry name" value="Tumour_necrosis_fac-like_dom"/>
</dbReference>
<keyword evidence="3" id="KW-0732">Signal</keyword>